<sequence>MQVDRRTAHAPRTRDLAVQVSGLKQGCVGCADCKGLCHELIEAMLVPDLVLKDK</sequence>
<dbReference type="Proteomes" id="UP000002931">
    <property type="component" value="Unassembled WGS sequence"/>
</dbReference>
<dbReference type="AlphaFoldDB" id="A3VE77"/>
<accession>A3VE77</accession>
<dbReference type="STRING" id="314271.RB2654_09104"/>
<reference evidence="1 2" key="1">
    <citation type="journal article" date="2010" name="J. Bacteriol.">
        <title>Genome sequences of Pelagibaca bermudensis HTCC2601T and Maritimibacter alkaliphilus HTCC2654T, the type strains of two marine Roseobacter genera.</title>
        <authorList>
            <person name="Thrash J.C."/>
            <person name="Cho J.C."/>
            <person name="Ferriera S."/>
            <person name="Johnson J."/>
            <person name="Vergin K.L."/>
            <person name="Giovannoni S.J."/>
        </authorList>
    </citation>
    <scope>NUCLEOTIDE SEQUENCE [LARGE SCALE GENOMIC DNA]</scope>
    <source>
        <strain evidence="1 2">HTCC2654</strain>
    </source>
</reference>
<proteinExistence type="predicted"/>
<dbReference type="EMBL" id="AAMT01000005">
    <property type="protein sequence ID" value="EAQ13215.1"/>
    <property type="molecule type" value="Genomic_DNA"/>
</dbReference>
<organism evidence="1 2">
    <name type="scientific">Maritimibacter alkaliphilus HTCC2654</name>
    <dbReference type="NCBI Taxonomy" id="314271"/>
    <lineage>
        <taxon>Bacteria</taxon>
        <taxon>Pseudomonadati</taxon>
        <taxon>Pseudomonadota</taxon>
        <taxon>Alphaproteobacteria</taxon>
        <taxon>Rhodobacterales</taxon>
        <taxon>Roseobacteraceae</taxon>
        <taxon>Maritimibacter</taxon>
    </lineage>
</organism>
<dbReference type="RefSeq" id="WP_008330749.1">
    <property type="nucleotide sequence ID" value="NZ_CH902578.1"/>
</dbReference>
<evidence type="ECO:0000313" key="2">
    <source>
        <dbReference type="Proteomes" id="UP000002931"/>
    </source>
</evidence>
<protein>
    <submittedName>
        <fullName evidence="1">Uncharacterized protein</fullName>
    </submittedName>
</protein>
<evidence type="ECO:0000313" key="1">
    <source>
        <dbReference type="EMBL" id="EAQ13215.1"/>
    </source>
</evidence>
<comment type="caution">
    <text evidence="1">The sequence shown here is derived from an EMBL/GenBank/DDBJ whole genome shotgun (WGS) entry which is preliminary data.</text>
</comment>
<dbReference type="eggNOG" id="ENOG5033KIG">
    <property type="taxonomic scope" value="Bacteria"/>
</dbReference>
<dbReference type="HOGENOM" id="CLU_196090_0_0_5"/>
<keyword evidence="2" id="KW-1185">Reference proteome</keyword>
<name>A3VE77_9RHOB</name>
<gene>
    <name evidence="1" type="ORF">RB2654_09104</name>
</gene>